<dbReference type="InterPro" id="IPR001584">
    <property type="entry name" value="Integrase_cat-core"/>
</dbReference>
<evidence type="ECO:0000313" key="3">
    <source>
        <dbReference type="EMBL" id="KAK1343654.1"/>
    </source>
</evidence>
<sequence>MPPQAPTYSTQEQMYFTQLGVSLMRMEGLGPPYTSSTKPGDKSLDRIRKLTLHTYHPSGRWVEAFPTSSEKATQVAETLLQSIIPRFGLLLYNLTMVLPLFLKLLNRFPKSLGIKLQLHIPYRPQSSGKVE</sequence>
<feature type="domain" description="Integrase catalytic" evidence="2">
    <location>
        <begin position="27"/>
        <end position="131"/>
    </location>
</feature>
<keyword evidence="1" id="KW-0472">Membrane</keyword>
<comment type="caution">
    <text evidence="3">The sequence shown here is derived from an EMBL/GenBank/DDBJ whole genome shotgun (WGS) entry which is preliminary data.</text>
</comment>
<proteinExistence type="predicted"/>
<keyword evidence="1" id="KW-1133">Transmembrane helix</keyword>
<evidence type="ECO:0000313" key="4">
    <source>
        <dbReference type="Proteomes" id="UP001177744"/>
    </source>
</evidence>
<keyword evidence="1" id="KW-0812">Transmembrane</keyword>
<dbReference type="SUPFAM" id="SSF53098">
    <property type="entry name" value="Ribonuclease H-like"/>
    <property type="match status" value="1"/>
</dbReference>
<dbReference type="EMBL" id="JAULJE010000004">
    <property type="protein sequence ID" value="KAK1343654.1"/>
    <property type="molecule type" value="Genomic_DNA"/>
</dbReference>
<organism evidence="3 4">
    <name type="scientific">Cnephaeus nilssonii</name>
    <name type="common">Northern bat</name>
    <name type="synonym">Eptesicus nilssonii</name>
    <dbReference type="NCBI Taxonomy" id="3371016"/>
    <lineage>
        <taxon>Eukaryota</taxon>
        <taxon>Metazoa</taxon>
        <taxon>Chordata</taxon>
        <taxon>Craniata</taxon>
        <taxon>Vertebrata</taxon>
        <taxon>Euteleostomi</taxon>
        <taxon>Mammalia</taxon>
        <taxon>Eutheria</taxon>
        <taxon>Laurasiatheria</taxon>
        <taxon>Chiroptera</taxon>
        <taxon>Yangochiroptera</taxon>
        <taxon>Vespertilionidae</taxon>
        <taxon>Cnephaeus</taxon>
    </lineage>
</organism>
<evidence type="ECO:0000256" key="1">
    <source>
        <dbReference type="SAM" id="Phobius"/>
    </source>
</evidence>
<dbReference type="AlphaFoldDB" id="A0AA40I638"/>
<reference evidence="3" key="1">
    <citation type="submission" date="2023-06" db="EMBL/GenBank/DDBJ databases">
        <title>Reference genome for the Northern bat (Eptesicus nilssonii), a most northern bat species.</title>
        <authorList>
            <person name="Laine V.N."/>
            <person name="Pulliainen A.T."/>
            <person name="Lilley T.M."/>
        </authorList>
    </citation>
    <scope>NUCLEOTIDE SEQUENCE</scope>
    <source>
        <strain evidence="3">BLF_Eptnil</strain>
        <tissue evidence="3">Kidney</tissue>
    </source>
</reference>
<dbReference type="Proteomes" id="UP001177744">
    <property type="component" value="Unassembled WGS sequence"/>
</dbReference>
<dbReference type="PROSITE" id="PS50994">
    <property type="entry name" value="INTEGRASE"/>
    <property type="match status" value="1"/>
</dbReference>
<gene>
    <name evidence="3" type="ORF">QTO34_014207</name>
</gene>
<evidence type="ECO:0000259" key="2">
    <source>
        <dbReference type="PROSITE" id="PS50994"/>
    </source>
</evidence>
<dbReference type="GO" id="GO:0003676">
    <property type="term" value="F:nucleic acid binding"/>
    <property type="evidence" value="ECO:0007669"/>
    <property type="project" value="InterPro"/>
</dbReference>
<dbReference type="InterPro" id="IPR036397">
    <property type="entry name" value="RNaseH_sf"/>
</dbReference>
<accession>A0AA40I638</accession>
<name>A0AA40I638_CNENI</name>
<dbReference type="InterPro" id="IPR012337">
    <property type="entry name" value="RNaseH-like_sf"/>
</dbReference>
<dbReference type="GO" id="GO:0015074">
    <property type="term" value="P:DNA integration"/>
    <property type="evidence" value="ECO:0007669"/>
    <property type="project" value="InterPro"/>
</dbReference>
<dbReference type="Gene3D" id="3.30.420.10">
    <property type="entry name" value="Ribonuclease H-like superfamily/Ribonuclease H"/>
    <property type="match status" value="1"/>
</dbReference>
<keyword evidence="4" id="KW-1185">Reference proteome</keyword>
<protein>
    <recommendedName>
        <fullName evidence="2">Integrase catalytic domain-containing protein</fullName>
    </recommendedName>
</protein>
<feature type="transmembrane region" description="Helical" evidence="1">
    <location>
        <begin position="83"/>
        <end position="105"/>
    </location>
</feature>